<gene>
    <name evidence="1" type="ORF">SDC9_126510</name>
</gene>
<proteinExistence type="predicted"/>
<name>A0A645CRD1_9ZZZZ</name>
<organism evidence="1">
    <name type="scientific">bioreactor metagenome</name>
    <dbReference type="NCBI Taxonomy" id="1076179"/>
    <lineage>
        <taxon>unclassified sequences</taxon>
        <taxon>metagenomes</taxon>
        <taxon>ecological metagenomes</taxon>
    </lineage>
</organism>
<protein>
    <submittedName>
        <fullName evidence="1">Uncharacterized protein</fullName>
    </submittedName>
</protein>
<comment type="caution">
    <text evidence="1">The sequence shown here is derived from an EMBL/GenBank/DDBJ whole genome shotgun (WGS) entry which is preliminary data.</text>
</comment>
<dbReference type="EMBL" id="VSSQ01029366">
    <property type="protein sequence ID" value="MPM79473.1"/>
    <property type="molecule type" value="Genomic_DNA"/>
</dbReference>
<evidence type="ECO:0000313" key="1">
    <source>
        <dbReference type="EMBL" id="MPM79473.1"/>
    </source>
</evidence>
<accession>A0A645CRD1</accession>
<sequence length="243" mass="26475">MADEAGTLREHFPPADFFPGLSLGQRPVKCREFVGKDGKTIKIATPVYGAEFLWQDGKPQGEVMMTAVLSPKVSVPALLRIACGKGQVYLTPFLFGNPAQALEVTSTKPMLFDPQPDAEALYYTVMETAGIIPNVWNPVAVPEAVLTSVYRDGKDTMVHFLNATGSKFKKGEIVPSVLKGNPYPAPTADIVFELPGKFTEIYAASPDFEGKKPLSGKYENGVTRVTLPKELLKVYTIVHLIAE</sequence>
<dbReference type="AlphaFoldDB" id="A0A645CRD1"/>
<reference evidence="1" key="1">
    <citation type="submission" date="2019-08" db="EMBL/GenBank/DDBJ databases">
        <authorList>
            <person name="Kucharzyk K."/>
            <person name="Murdoch R.W."/>
            <person name="Higgins S."/>
            <person name="Loffler F."/>
        </authorList>
    </citation>
    <scope>NUCLEOTIDE SEQUENCE</scope>
</reference>